<dbReference type="EMBL" id="JAWDJW010002056">
    <property type="protein sequence ID" value="KAK3078259.1"/>
    <property type="molecule type" value="Genomic_DNA"/>
</dbReference>
<name>A0ACC3DNQ3_9PEZI</name>
<comment type="caution">
    <text evidence="1">The sequence shown here is derived from an EMBL/GenBank/DDBJ whole genome shotgun (WGS) entry which is preliminary data.</text>
</comment>
<feature type="non-terminal residue" evidence="1">
    <location>
        <position position="1"/>
    </location>
</feature>
<gene>
    <name evidence="1" type="ORF">LTS18_008039</name>
</gene>
<evidence type="ECO:0000313" key="1">
    <source>
        <dbReference type="EMBL" id="KAK3078259.1"/>
    </source>
</evidence>
<accession>A0ACC3DNQ3</accession>
<dbReference type="Proteomes" id="UP001186974">
    <property type="component" value="Unassembled WGS sequence"/>
</dbReference>
<proteinExistence type="predicted"/>
<protein>
    <submittedName>
        <fullName evidence="1">Uncharacterized protein</fullName>
    </submittedName>
</protein>
<evidence type="ECO:0000313" key="2">
    <source>
        <dbReference type="Proteomes" id="UP001186974"/>
    </source>
</evidence>
<sequence>PLAQVGRLEQITIAYEDLAKAKCTEWSKGTKEKSSGVNILSHAFRLIKKAEAAASIPSKAVECQLIDKIAKYAQALQHHSDAPCHPIFKFSGRISKSALETEPSCDMVKAESAARLSPTATDSYIESIRRWEEVKPAGSADKRVQEAYGEEGH</sequence>
<keyword evidence="2" id="KW-1185">Reference proteome</keyword>
<organism evidence="1 2">
    <name type="scientific">Coniosporium uncinatum</name>
    <dbReference type="NCBI Taxonomy" id="93489"/>
    <lineage>
        <taxon>Eukaryota</taxon>
        <taxon>Fungi</taxon>
        <taxon>Dikarya</taxon>
        <taxon>Ascomycota</taxon>
        <taxon>Pezizomycotina</taxon>
        <taxon>Dothideomycetes</taxon>
        <taxon>Dothideomycetes incertae sedis</taxon>
        <taxon>Coniosporium</taxon>
    </lineage>
</organism>
<reference evidence="1" key="1">
    <citation type="submission" date="2024-09" db="EMBL/GenBank/DDBJ databases">
        <title>Black Yeasts Isolated from many extreme environments.</title>
        <authorList>
            <person name="Coleine C."/>
            <person name="Stajich J.E."/>
            <person name="Selbmann L."/>
        </authorList>
    </citation>
    <scope>NUCLEOTIDE SEQUENCE</scope>
    <source>
        <strain evidence="1">CCFEE 5737</strain>
    </source>
</reference>